<proteinExistence type="predicted"/>
<dbReference type="EMBL" id="LKAM01000006">
    <property type="protein sequence ID" value="KUM47919.1"/>
    <property type="molecule type" value="Genomic_DNA"/>
</dbReference>
<dbReference type="AlphaFoldDB" id="A0A101LYZ2"/>
<dbReference type="EMBL" id="LKAM01000010">
    <property type="protein sequence ID" value="KUM46777.1"/>
    <property type="molecule type" value="Genomic_DNA"/>
</dbReference>
<gene>
    <name evidence="2" type="ORF">ABT39_MTgene1459</name>
    <name evidence="3" type="ORF">ABT39_MTgene4905</name>
    <name evidence="4" type="ORF">ABT39_MTgene4914</name>
</gene>
<sequence>MTHNHRLEDSSEIIPRQGKVTLTNRRWFMCKFLGSLLWFIVWLIEMRPRVIAKIQD</sequence>
<keyword evidence="1" id="KW-1133">Transmembrane helix</keyword>
<evidence type="ECO:0000313" key="4">
    <source>
        <dbReference type="EMBL" id="KUM47919.1"/>
    </source>
</evidence>
<name>A0A101LYZ2_PICGL</name>
<evidence type="ECO:0000313" key="2">
    <source>
        <dbReference type="EMBL" id="KUM46777.1"/>
    </source>
</evidence>
<keyword evidence="4" id="KW-0496">Mitochondrion</keyword>
<geneLocation type="mitochondrion" evidence="4"/>
<organism evidence="4">
    <name type="scientific">Picea glauca</name>
    <name type="common">White spruce</name>
    <name type="synonym">Pinus glauca</name>
    <dbReference type="NCBI Taxonomy" id="3330"/>
    <lineage>
        <taxon>Eukaryota</taxon>
        <taxon>Viridiplantae</taxon>
        <taxon>Streptophyta</taxon>
        <taxon>Embryophyta</taxon>
        <taxon>Tracheophyta</taxon>
        <taxon>Spermatophyta</taxon>
        <taxon>Pinopsida</taxon>
        <taxon>Pinidae</taxon>
        <taxon>Conifers I</taxon>
        <taxon>Pinales</taxon>
        <taxon>Pinaceae</taxon>
        <taxon>Picea</taxon>
    </lineage>
</organism>
<keyword evidence="1" id="KW-0812">Transmembrane</keyword>
<reference evidence="4" key="1">
    <citation type="journal article" date="2015" name="Genome Biol. Evol.">
        <title>Organellar Genomes of White Spruce (Picea glauca): Assembly and Annotation.</title>
        <authorList>
            <person name="Jackman S.D."/>
            <person name="Warren R.L."/>
            <person name="Gibb E.A."/>
            <person name="Vandervalk B.P."/>
            <person name="Mohamadi H."/>
            <person name="Chu J."/>
            <person name="Raymond A."/>
            <person name="Pleasance S."/>
            <person name="Coope R."/>
            <person name="Wildung M.R."/>
            <person name="Ritland C.E."/>
            <person name="Bousquet J."/>
            <person name="Jones S.J."/>
            <person name="Bohlmann J."/>
            <person name="Birol I."/>
        </authorList>
    </citation>
    <scope>NUCLEOTIDE SEQUENCE [LARGE SCALE GENOMIC DNA]</scope>
    <source>
        <tissue evidence="4">Flushing bud</tissue>
    </source>
</reference>
<dbReference type="EMBL" id="LKAM01000006">
    <property type="protein sequence ID" value="KUM47910.1"/>
    <property type="molecule type" value="Genomic_DNA"/>
</dbReference>
<accession>A0A101LYZ2</accession>
<comment type="caution">
    <text evidence="4">The sequence shown here is derived from an EMBL/GenBank/DDBJ whole genome shotgun (WGS) entry which is preliminary data.</text>
</comment>
<evidence type="ECO:0000313" key="3">
    <source>
        <dbReference type="EMBL" id="KUM47910.1"/>
    </source>
</evidence>
<protein>
    <submittedName>
        <fullName evidence="4">Uncharacterized protein</fullName>
    </submittedName>
</protein>
<keyword evidence="1" id="KW-0472">Membrane</keyword>
<feature type="transmembrane region" description="Helical" evidence="1">
    <location>
        <begin position="26"/>
        <end position="44"/>
    </location>
</feature>
<evidence type="ECO:0000256" key="1">
    <source>
        <dbReference type="SAM" id="Phobius"/>
    </source>
</evidence>